<dbReference type="Pfam" id="PF19102">
    <property type="entry name" value="DUF5789"/>
    <property type="match status" value="1"/>
</dbReference>
<keyword evidence="3" id="KW-1185">Reference proteome</keyword>
<dbReference type="RefSeq" id="WP_254158029.1">
    <property type="nucleotide sequence ID" value="NZ_CP100355.1"/>
</dbReference>
<name>A0A9E7SWU5_9EURY</name>
<organism evidence="2 3">
    <name type="scientific">Natronosalvus rutilus</name>
    <dbReference type="NCBI Taxonomy" id="2953753"/>
    <lineage>
        <taxon>Archaea</taxon>
        <taxon>Methanobacteriati</taxon>
        <taxon>Methanobacteriota</taxon>
        <taxon>Stenosarchaea group</taxon>
        <taxon>Halobacteria</taxon>
        <taxon>Halobacteriales</taxon>
        <taxon>Natrialbaceae</taxon>
        <taxon>Natronosalvus</taxon>
    </lineage>
</organism>
<dbReference type="KEGG" id="sawl:NGM29_17305"/>
<evidence type="ECO:0000313" key="2">
    <source>
        <dbReference type="EMBL" id="UTF53503.1"/>
    </source>
</evidence>
<evidence type="ECO:0000313" key="3">
    <source>
        <dbReference type="Proteomes" id="UP001056855"/>
    </source>
</evidence>
<dbReference type="Proteomes" id="UP001056855">
    <property type="component" value="Chromosome"/>
</dbReference>
<feature type="region of interest" description="Disordered" evidence="1">
    <location>
        <begin position="1"/>
        <end position="26"/>
    </location>
</feature>
<gene>
    <name evidence="2" type="ORF">NGM29_17305</name>
</gene>
<feature type="region of interest" description="Disordered" evidence="1">
    <location>
        <begin position="82"/>
        <end position="113"/>
    </location>
</feature>
<dbReference type="GeneID" id="73291841"/>
<dbReference type="EMBL" id="CP100355">
    <property type="protein sequence ID" value="UTF53503.1"/>
    <property type="molecule type" value="Genomic_DNA"/>
</dbReference>
<dbReference type="InterPro" id="IPR043899">
    <property type="entry name" value="DUF5789"/>
</dbReference>
<reference evidence="2" key="1">
    <citation type="submission" date="2022-06" db="EMBL/GenBank/DDBJ databases">
        <title>Diverse halophilic archaea isolated from saline environments.</title>
        <authorList>
            <person name="Cui H.-L."/>
        </authorList>
    </citation>
    <scope>NUCLEOTIDE SEQUENCE</scope>
    <source>
        <strain evidence="2">WLHS1</strain>
    </source>
</reference>
<evidence type="ECO:0000256" key="1">
    <source>
        <dbReference type="SAM" id="MobiDB-lite"/>
    </source>
</evidence>
<sequence>MSDEEEDSTPAVELGEHTPVEGAPLARVTSRLHWPIQKSEIDRLEGQSEIRTPDGPRTISSVLEDVDETYFERHQEFAEHVRDVVGTGPVATADSGTTADSSASTADEPASSE</sequence>
<dbReference type="AlphaFoldDB" id="A0A9E7SWU5"/>
<protein>
    <submittedName>
        <fullName evidence="2">DUF5789 family protein</fullName>
    </submittedName>
</protein>
<feature type="compositionally biased region" description="Low complexity" evidence="1">
    <location>
        <begin position="91"/>
        <end position="113"/>
    </location>
</feature>
<proteinExistence type="predicted"/>
<accession>A0A9E7SWU5</accession>